<evidence type="ECO:0000313" key="3">
    <source>
        <dbReference type="Proteomes" id="UP000172353"/>
    </source>
</evidence>
<dbReference type="GeneID" id="1449741"/>
<protein>
    <recommendedName>
        <fullName evidence="1">Macro domain-containing protein</fullName>
    </recommendedName>
</protein>
<dbReference type="OrthoDB" id="15963at10239"/>
<proteinExistence type="predicted"/>
<dbReference type="SUPFAM" id="SSF52949">
    <property type="entry name" value="Macro domain-like"/>
    <property type="match status" value="1"/>
</dbReference>
<dbReference type="GO" id="GO:0140291">
    <property type="term" value="P:peptidyl-glutamate ADP-deribosylation"/>
    <property type="evidence" value="ECO:0007669"/>
    <property type="project" value="TreeGrafter"/>
</dbReference>
<evidence type="ECO:0000313" key="2">
    <source>
        <dbReference type="EMBL" id="AAC97746.1"/>
    </source>
</evidence>
<dbReference type="InterPro" id="IPR050892">
    <property type="entry name" value="ADP-ribose_metab_enzymes"/>
</dbReference>
<organismHost>
    <name type="scientific">Melanoplus sanguinipes</name>
    <name type="common">Migratory grasshopper</name>
    <dbReference type="NCBI Taxonomy" id="65742"/>
</organismHost>
<dbReference type="InterPro" id="IPR043472">
    <property type="entry name" value="Macro_dom-like"/>
</dbReference>
<dbReference type="SMART" id="SM00506">
    <property type="entry name" value="A1pp"/>
    <property type="match status" value="1"/>
</dbReference>
<dbReference type="PANTHER" id="PTHR12521:SF0">
    <property type="entry name" value="ADP-RIBOSE GLYCOHYDROLASE OARD1"/>
    <property type="match status" value="1"/>
</dbReference>
<accession>Q9YVL7</accession>
<dbReference type="InterPro" id="IPR002589">
    <property type="entry name" value="Macro_dom"/>
</dbReference>
<feature type="domain" description="Macro" evidence="1">
    <location>
        <begin position="1"/>
        <end position="142"/>
    </location>
</feature>
<dbReference type="RefSeq" id="NP_048296.1">
    <property type="nucleotide sequence ID" value="NC_001993.1"/>
</dbReference>
<evidence type="ECO:0000259" key="1">
    <source>
        <dbReference type="PROSITE" id="PS51154"/>
    </source>
</evidence>
<organism evidence="2 3">
    <name type="scientific">Melanoplus sanguinipes entomopoxvirus</name>
    <name type="common">MsEPV</name>
    <dbReference type="NCBI Taxonomy" id="83191"/>
    <lineage>
        <taxon>Viruses</taxon>
        <taxon>Varidnaviria</taxon>
        <taxon>Bamfordvirae</taxon>
        <taxon>Nucleocytoviricota</taxon>
        <taxon>Pokkesviricetes</taxon>
        <taxon>Chitovirales</taxon>
        <taxon>Poxviridae</taxon>
        <taxon>Entomopoxvirinae</taxon>
        <taxon>Deltaentomopoxvirus</taxon>
        <taxon>Deltaentomopoxvirus msanguinipes</taxon>
    </lineage>
</organism>
<dbReference type="PANTHER" id="PTHR12521">
    <property type="entry name" value="PROTEIN C6ORF130"/>
    <property type="match status" value="1"/>
</dbReference>
<keyword evidence="3" id="KW-1185">Reference proteome</keyword>
<dbReference type="Pfam" id="PF01661">
    <property type="entry name" value="Macro"/>
    <property type="match status" value="1"/>
</dbReference>
<sequence>MNYKEIFGDVLKTNIIVHTIGADAAFGKGIAYTIKKKYFKMVKYLQSKTPLEIPGVYEYINNDNKIIINLVTKPSSYKKPTLKQYEDAIELLREYCIKNNITTLNMPAIGSGLDGLNWDDVSNIIKEKLCNSNINVNVYLIH</sequence>
<dbReference type="PROSITE" id="PS51154">
    <property type="entry name" value="MACRO"/>
    <property type="match status" value="1"/>
</dbReference>
<gene>
    <name evidence="2" type="primary">MSV225</name>
</gene>
<dbReference type="Proteomes" id="UP000172353">
    <property type="component" value="Segment"/>
</dbReference>
<name>Q9YVL7_MSEPV</name>
<dbReference type="EMBL" id="AF063866">
    <property type="protein sequence ID" value="AAC97746.1"/>
    <property type="molecule type" value="Genomic_DNA"/>
</dbReference>
<reference evidence="2 3" key="1">
    <citation type="journal article" date="1999" name="J. Virol.">
        <title>The genome of Melanoplus sanguinipes entomopoxvirus.</title>
        <authorList>
            <person name="Afonso C.L."/>
            <person name="Tulman E.R."/>
            <person name="Lu Z."/>
            <person name="Oma E."/>
            <person name="Kutish G.F."/>
            <person name="Rock D.L."/>
        </authorList>
    </citation>
    <scope>NUCLEOTIDE SEQUENCE [LARGE SCALE GENOMIC DNA]</scope>
    <source>
        <strain evidence="2">Tucson</strain>
    </source>
</reference>
<dbReference type="Gene3D" id="3.40.220.10">
    <property type="entry name" value="Leucine Aminopeptidase, subunit E, domain 1"/>
    <property type="match status" value="1"/>
</dbReference>
<dbReference type="KEGG" id="vg:1449741"/>
<dbReference type="PIR" id="T28386">
    <property type="entry name" value="T28386"/>
</dbReference>